<protein>
    <submittedName>
        <fullName evidence="1">Uncharacterized protein</fullName>
    </submittedName>
</protein>
<reference evidence="1" key="1">
    <citation type="submission" date="2019-08" db="EMBL/GenBank/DDBJ databases">
        <authorList>
            <person name="Kucharzyk K."/>
            <person name="Murdoch R.W."/>
            <person name="Higgins S."/>
            <person name="Loffler F."/>
        </authorList>
    </citation>
    <scope>NUCLEOTIDE SEQUENCE</scope>
</reference>
<proteinExistence type="predicted"/>
<sequence length="85" mass="9891">MFHRALAFTQRIGGLLNHRVQRQIVDLIQRFHQSLLNLCQTAAHRRDDLITVKLANAGNRRLFWIEVQIDIQRPGHQVPGFQRAA</sequence>
<comment type="caution">
    <text evidence="1">The sequence shown here is derived from an EMBL/GenBank/DDBJ whole genome shotgun (WGS) entry which is preliminary data.</text>
</comment>
<organism evidence="1">
    <name type="scientific">bioreactor metagenome</name>
    <dbReference type="NCBI Taxonomy" id="1076179"/>
    <lineage>
        <taxon>unclassified sequences</taxon>
        <taxon>metagenomes</taxon>
        <taxon>ecological metagenomes</taxon>
    </lineage>
</organism>
<accession>A0A645HPN1</accession>
<name>A0A645HPN1_9ZZZZ</name>
<gene>
    <name evidence="1" type="ORF">SDC9_188551</name>
</gene>
<evidence type="ECO:0000313" key="1">
    <source>
        <dbReference type="EMBL" id="MPN41011.1"/>
    </source>
</evidence>
<dbReference type="AlphaFoldDB" id="A0A645HPN1"/>
<dbReference type="EMBL" id="VSSQ01097805">
    <property type="protein sequence ID" value="MPN41011.1"/>
    <property type="molecule type" value="Genomic_DNA"/>
</dbReference>